<proteinExistence type="predicted"/>
<gene>
    <name evidence="1" type="ORF">ACFPZN_41525</name>
</gene>
<evidence type="ECO:0008006" key="3">
    <source>
        <dbReference type="Google" id="ProtNLM"/>
    </source>
</evidence>
<dbReference type="RefSeq" id="WP_378288088.1">
    <property type="nucleotide sequence ID" value="NZ_JBHSON010000081.1"/>
</dbReference>
<comment type="caution">
    <text evidence="1">The sequence shown here is derived from an EMBL/GenBank/DDBJ whole genome shotgun (WGS) entry which is preliminary data.</text>
</comment>
<protein>
    <recommendedName>
        <fullName evidence="3">DUF3558 domain-containing protein</fullName>
    </recommendedName>
</protein>
<evidence type="ECO:0000313" key="2">
    <source>
        <dbReference type="Proteomes" id="UP001596074"/>
    </source>
</evidence>
<organism evidence="1 2">
    <name type="scientific">Actinomadura rugatobispora</name>
    <dbReference type="NCBI Taxonomy" id="1994"/>
    <lineage>
        <taxon>Bacteria</taxon>
        <taxon>Bacillati</taxon>
        <taxon>Actinomycetota</taxon>
        <taxon>Actinomycetes</taxon>
        <taxon>Streptosporangiales</taxon>
        <taxon>Thermomonosporaceae</taxon>
        <taxon>Actinomadura</taxon>
    </lineage>
</organism>
<dbReference type="Proteomes" id="UP001596074">
    <property type="component" value="Unassembled WGS sequence"/>
</dbReference>
<dbReference type="EMBL" id="JBHSON010000081">
    <property type="protein sequence ID" value="MFC5752130.1"/>
    <property type="molecule type" value="Genomic_DNA"/>
</dbReference>
<accession>A0ABW1AD95</accession>
<reference evidence="2" key="1">
    <citation type="journal article" date="2019" name="Int. J. Syst. Evol. Microbiol.">
        <title>The Global Catalogue of Microorganisms (GCM) 10K type strain sequencing project: providing services to taxonomists for standard genome sequencing and annotation.</title>
        <authorList>
            <consortium name="The Broad Institute Genomics Platform"/>
            <consortium name="The Broad Institute Genome Sequencing Center for Infectious Disease"/>
            <person name="Wu L."/>
            <person name="Ma J."/>
        </authorList>
    </citation>
    <scope>NUCLEOTIDE SEQUENCE [LARGE SCALE GENOMIC DNA]</scope>
    <source>
        <strain evidence="2">KCTC 42087</strain>
    </source>
</reference>
<sequence length="145" mass="15919">MKLEGLPFEFDAPGTWGCMRSEKKPFESRWICVDEGGTFPPSGSGAGGMVAVQKCSASCGEGERKALREQILVEEGDWRQIDSTTMYAEVEAENEEGERVVRVALSRVFTPKGGGRVGVAVQLTGPPEQKKTMQKLINEIRKRTP</sequence>
<evidence type="ECO:0000313" key="1">
    <source>
        <dbReference type="EMBL" id="MFC5752130.1"/>
    </source>
</evidence>
<keyword evidence="2" id="KW-1185">Reference proteome</keyword>
<name>A0ABW1AD95_9ACTN</name>